<protein>
    <submittedName>
        <fullName evidence="4">NACHT domain-containing protein</fullName>
    </submittedName>
</protein>
<dbReference type="RefSeq" id="WP_193869667.1">
    <property type="nucleotide sequence ID" value="NZ_JADEWU010000026.1"/>
</dbReference>
<gene>
    <name evidence="4" type="ORF">IQ236_13100</name>
</gene>
<dbReference type="PRINTS" id="PR00364">
    <property type="entry name" value="DISEASERSIST"/>
</dbReference>
<proteinExistence type="predicted"/>
<dbReference type="PANTHER" id="PTHR47691">
    <property type="entry name" value="REGULATOR-RELATED"/>
    <property type="match status" value="1"/>
</dbReference>
<feature type="domain" description="vWA-MoxR associated protein N-terminal HTH" evidence="3">
    <location>
        <begin position="1"/>
        <end position="84"/>
    </location>
</feature>
<dbReference type="Pfam" id="PF26355">
    <property type="entry name" value="HTH_VMAP-M9"/>
    <property type="match status" value="1"/>
</dbReference>
<name>A0ABR9UCF6_9CYAN</name>
<dbReference type="Pfam" id="PF00931">
    <property type="entry name" value="NB-ARC"/>
    <property type="match status" value="1"/>
</dbReference>
<reference evidence="4 5" key="1">
    <citation type="submission" date="2020-10" db="EMBL/GenBank/DDBJ databases">
        <authorList>
            <person name="Castelo-Branco R."/>
            <person name="Eusebio N."/>
            <person name="Adriana R."/>
            <person name="Vieira A."/>
            <person name="Brugerolle De Fraissinette N."/>
            <person name="Rezende De Castro R."/>
            <person name="Schneider M.P."/>
            <person name="Vasconcelos V."/>
            <person name="Leao P.N."/>
        </authorList>
    </citation>
    <scope>NUCLEOTIDE SEQUENCE [LARGE SCALE GENOMIC DNA]</scope>
    <source>
        <strain evidence="4 5">LEGE 06226</strain>
    </source>
</reference>
<evidence type="ECO:0000256" key="1">
    <source>
        <dbReference type="SAM" id="MobiDB-lite"/>
    </source>
</evidence>
<dbReference type="Proteomes" id="UP000640725">
    <property type="component" value="Unassembled WGS sequence"/>
</dbReference>
<evidence type="ECO:0000259" key="3">
    <source>
        <dbReference type="Pfam" id="PF26355"/>
    </source>
</evidence>
<evidence type="ECO:0000313" key="4">
    <source>
        <dbReference type="EMBL" id="MBE9144150.1"/>
    </source>
</evidence>
<dbReference type="EMBL" id="JADEWU010000026">
    <property type="protein sequence ID" value="MBE9144150.1"/>
    <property type="molecule type" value="Genomic_DNA"/>
</dbReference>
<dbReference type="InterPro" id="IPR058651">
    <property type="entry name" value="HTH_VMAP-M9"/>
</dbReference>
<feature type="region of interest" description="Disordered" evidence="1">
    <location>
        <begin position="114"/>
        <end position="133"/>
    </location>
</feature>
<evidence type="ECO:0000259" key="2">
    <source>
        <dbReference type="Pfam" id="PF00931"/>
    </source>
</evidence>
<dbReference type="Gene3D" id="3.40.50.300">
    <property type="entry name" value="P-loop containing nucleotide triphosphate hydrolases"/>
    <property type="match status" value="1"/>
</dbReference>
<dbReference type="InterPro" id="IPR002182">
    <property type="entry name" value="NB-ARC"/>
</dbReference>
<sequence length="469" mass="54518">MDIQEAIEWTDDRVFTKTGKHLDSLQRTILEGTLENQTYKQLSEDYHCSKDHAKRVASDLWKLLSDVLGEDVKKSNFKSILKRIEFSNISNSTQQIFSNINICSEICPYPQVQKNRTPTHSKNAKSQPHHDLSEAPEYDNCLYDRTDELTTLKQWILTENSRIITITGLSGIGKTTLARQLVEQIRDNFDYILWRSHRKFPTLNALKANLIEFFSPTPPSENPSIINYLHSRHSILDDLRSHRCLIILDDFQDTLTPREFVGNYLPEYENYGKLLTEIGRSPHNSCLLLLSWEQPIEIANLETENRYCKTLQLQGLGQAATQLLADRKLTDQQKWPELIQRYSGNPLWLNIIASTIKDLFNGSVEQFLSYKTVFLGDLEPLIKQHYQRLSESEQLLMLWLANPDKTVNILSKPTEFSSDTDFLRTIQSLKKRSLIQQARNNKESYWNLEPVIKEYVKTQSLSYSKRSRD</sequence>
<accession>A0ABR9UCF6</accession>
<comment type="caution">
    <text evidence="4">The sequence shown here is derived from an EMBL/GenBank/DDBJ whole genome shotgun (WGS) entry which is preliminary data.</text>
</comment>
<dbReference type="PANTHER" id="PTHR47691:SF3">
    <property type="entry name" value="HTH-TYPE TRANSCRIPTIONAL REGULATOR RV0890C-RELATED"/>
    <property type="match status" value="1"/>
</dbReference>
<keyword evidence="5" id="KW-1185">Reference proteome</keyword>
<feature type="domain" description="NB-ARC" evidence="2">
    <location>
        <begin position="147"/>
        <end position="271"/>
    </location>
</feature>
<dbReference type="InterPro" id="IPR027417">
    <property type="entry name" value="P-loop_NTPase"/>
</dbReference>
<dbReference type="SUPFAM" id="SSF52540">
    <property type="entry name" value="P-loop containing nucleoside triphosphate hydrolases"/>
    <property type="match status" value="1"/>
</dbReference>
<evidence type="ECO:0000313" key="5">
    <source>
        <dbReference type="Proteomes" id="UP000640725"/>
    </source>
</evidence>
<organism evidence="4 5">
    <name type="scientific">Planktothrix mougeotii LEGE 06226</name>
    <dbReference type="NCBI Taxonomy" id="1828728"/>
    <lineage>
        <taxon>Bacteria</taxon>
        <taxon>Bacillati</taxon>
        <taxon>Cyanobacteriota</taxon>
        <taxon>Cyanophyceae</taxon>
        <taxon>Oscillatoriophycideae</taxon>
        <taxon>Oscillatoriales</taxon>
        <taxon>Microcoleaceae</taxon>
        <taxon>Planktothrix</taxon>
    </lineage>
</organism>